<dbReference type="AlphaFoldDB" id="A0A0A9DH40"/>
<organism evidence="1">
    <name type="scientific">Arundo donax</name>
    <name type="common">Giant reed</name>
    <name type="synonym">Donax arundinaceus</name>
    <dbReference type="NCBI Taxonomy" id="35708"/>
    <lineage>
        <taxon>Eukaryota</taxon>
        <taxon>Viridiplantae</taxon>
        <taxon>Streptophyta</taxon>
        <taxon>Embryophyta</taxon>
        <taxon>Tracheophyta</taxon>
        <taxon>Spermatophyta</taxon>
        <taxon>Magnoliopsida</taxon>
        <taxon>Liliopsida</taxon>
        <taxon>Poales</taxon>
        <taxon>Poaceae</taxon>
        <taxon>PACMAD clade</taxon>
        <taxon>Arundinoideae</taxon>
        <taxon>Arundineae</taxon>
        <taxon>Arundo</taxon>
    </lineage>
</organism>
<evidence type="ECO:0000313" key="1">
    <source>
        <dbReference type="EMBL" id="JAD86003.1"/>
    </source>
</evidence>
<dbReference type="EMBL" id="GBRH01211892">
    <property type="protein sequence ID" value="JAD86003.1"/>
    <property type="molecule type" value="Transcribed_RNA"/>
</dbReference>
<protein>
    <submittedName>
        <fullName evidence="1">GSVIVT00014538001</fullName>
    </submittedName>
</protein>
<proteinExistence type="predicted"/>
<reference evidence="1" key="2">
    <citation type="journal article" date="2015" name="Data Brief">
        <title>Shoot transcriptome of the giant reed, Arundo donax.</title>
        <authorList>
            <person name="Barrero R.A."/>
            <person name="Guerrero F.D."/>
            <person name="Moolhuijzen P."/>
            <person name="Goolsby J.A."/>
            <person name="Tidwell J."/>
            <person name="Bellgard S.E."/>
            <person name="Bellgard M.I."/>
        </authorList>
    </citation>
    <scope>NUCLEOTIDE SEQUENCE</scope>
    <source>
        <tissue evidence="1">Shoot tissue taken approximately 20 cm above the soil surface</tissue>
    </source>
</reference>
<sequence length="100" mass="11773">MHLAAKIQHKQNHINEYWLLHLQHFDKRLPAQKEKEARTLPTTPSFSPHHRFVRLIRIKCVTVETIACIYHWVRCVVLLAHHPRHTSAQSLGHLRGPIDI</sequence>
<reference evidence="1" key="1">
    <citation type="submission" date="2014-09" db="EMBL/GenBank/DDBJ databases">
        <authorList>
            <person name="Magalhaes I.L.F."/>
            <person name="Oliveira U."/>
            <person name="Santos F.R."/>
            <person name="Vidigal T.H.D.A."/>
            <person name="Brescovit A.D."/>
            <person name="Santos A.J."/>
        </authorList>
    </citation>
    <scope>NUCLEOTIDE SEQUENCE</scope>
    <source>
        <tissue evidence="1">Shoot tissue taken approximately 20 cm above the soil surface</tissue>
    </source>
</reference>
<accession>A0A0A9DH40</accession>
<name>A0A0A9DH40_ARUDO</name>